<sequence length="201" mass="22615">MLHMFSSVGAANTYLSGAFAYNIPLQHKIRNNFTTDKTIVKRSPIHDHGLFAAADMPKGTKIIKGNPMCYDSNPNIHQHLRHTSLLEMQNPNAVSTFMEPSAICRIIIDTKEKQIRENSIKYCKRDVATYKTACTANPANTRIVDAHGDNEHLVANVDIKKGDELTREYDFFEWMWRVATDLTSPQPFVPSSTPASTCSSR</sequence>
<reference evidence="2" key="1">
    <citation type="submission" date="2020-05" db="EMBL/GenBank/DDBJ databases">
        <title>Phylogenomic resolution of chytrid fungi.</title>
        <authorList>
            <person name="Stajich J.E."/>
            <person name="Amses K."/>
            <person name="Simmons R."/>
            <person name="Seto K."/>
            <person name="Myers J."/>
            <person name="Bonds A."/>
            <person name="Quandt C.A."/>
            <person name="Barry K."/>
            <person name="Liu P."/>
            <person name="Grigoriev I."/>
            <person name="Longcore J.E."/>
            <person name="James T.Y."/>
        </authorList>
    </citation>
    <scope>NUCLEOTIDE SEQUENCE</scope>
    <source>
        <strain evidence="2">JEL0318</strain>
    </source>
</reference>
<organism evidence="2 3">
    <name type="scientific">Rhizophlyctis rosea</name>
    <dbReference type="NCBI Taxonomy" id="64517"/>
    <lineage>
        <taxon>Eukaryota</taxon>
        <taxon>Fungi</taxon>
        <taxon>Fungi incertae sedis</taxon>
        <taxon>Chytridiomycota</taxon>
        <taxon>Chytridiomycota incertae sedis</taxon>
        <taxon>Chytridiomycetes</taxon>
        <taxon>Rhizophlyctidales</taxon>
        <taxon>Rhizophlyctidaceae</taxon>
        <taxon>Rhizophlyctis</taxon>
    </lineage>
</organism>
<name>A0AAD5S4P7_9FUNG</name>
<evidence type="ECO:0000259" key="1">
    <source>
        <dbReference type="Pfam" id="PF00856"/>
    </source>
</evidence>
<gene>
    <name evidence="2" type="ORF">HK097_002922</name>
</gene>
<dbReference type="InterPro" id="IPR001214">
    <property type="entry name" value="SET_dom"/>
</dbReference>
<feature type="domain" description="SET" evidence="1">
    <location>
        <begin position="49"/>
        <end position="169"/>
    </location>
</feature>
<accession>A0AAD5S4P7</accession>
<dbReference type="Gene3D" id="2.170.270.10">
    <property type="entry name" value="SET domain"/>
    <property type="match status" value="1"/>
</dbReference>
<comment type="caution">
    <text evidence="2">The sequence shown here is derived from an EMBL/GenBank/DDBJ whole genome shotgun (WGS) entry which is preliminary data.</text>
</comment>
<evidence type="ECO:0000313" key="2">
    <source>
        <dbReference type="EMBL" id="KAJ3039170.1"/>
    </source>
</evidence>
<keyword evidence="3" id="KW-1185">Reference proteome</keyword>
<proteinExistence type="predicted"/>
<dbReference type="SUPFAM" id="SSF82199">
    <property type="entry name" value="SET domain"/>
    <property type="match status" value="1"/>
</dbReference>
<protein>
    <recommendedName>
        <fullName evidence="1">SET domain-containing protein</fullName>
    </recommendedName>
</protein>
<dbReference type="AlphaFoldDB" id="A0AAD5S4P7"/>
<dbReference type="Proteomes" id="UP001212841">
    <property type="component" value="Unassembled WGS sequence"/>
</dbReference>
<evidence type="ECO:0000313" key="3">
    <source>
        <dbReference type="Proteomes" id="UP001212841"/>
    </source>
</evidence>
<dbReference type="Pfam" id="PF00856">
    <property type="entry name" value="SET"/>
    <property type="match status" value="1"/>
</dbReference>
<dbReference type="InterPro" id="IPR046341">
    <property type="entry name" value="SET_dom_sf"/>
</dbReference>
<dbReference type="EMBL" id="JADGJD010001661">
    <property type="protein sequence ID" value="KAJ3039170.1"/>
    <property type="molecule type" value="Genomic_DNA"/>
</dbReference>